<dbReference type="PROSITE" id="PS50893">
    <property type="entry name" value="ABC_TRANSPORTER_2"/>
    <property type="match status" value="1"/>
</dbReference>
<keyword evidence="6 10" id="KW-0067">ATP-binding</keyword>
<evidence type="ECO:0000256" key="3">
    <source>
        <dbReference type="ARBA" id="ARBA00022475"/>
    </source>
</evidence>
<dbReference type="GeneID" id="61526161"/>
<dbReference type="CDD" id="cd03293">
    <property type="entry name" value="ABC_NrtD_SsuB_transporters"/>
    <property type="match status" value="1"/>
</dbReference>
<keyword evidence="8" id="KW-0472">Membrane</keyword>
<keyword evidence="5" id="KW-0547">Nucleotide-binding</keyword>
<comment type="similarity">
    <text evidence="1">Belongs to the ABC transporter superfamily.</text>
</comment>
<dbReference type="GO" id="GO:0016887">
    <property type="term" value="F:ATP hydrolysis activity"/>
    <property type="evidence" value="ECO:0007669"/>
    <property type="project" value="InterPro"/>
</dbReference>
<dbReference type="AlphaFoldDB" id="A0A191ZX02"/>
<gene>
    <name evidence="10" type="ORF">A9Y76_09040</name>
    <name evidence="11" type="ORF">HGR00_12595</name>
</gene>
<evidence type="ECO:0000259" key="9">
    <source>
        <dbReference type="PROSITE" id="PS50893"/>
    </source>
</evidence>
<keyword evidence="3" id="KW-1003">Cell membrane</keyword>
<organism evidence="10 12">
    <name type="scientific">Ralstonia insidiosa</name>
    <dbReference type="NCBI Taxonomy" id="190721"/>
    <lineage>
        <taxon>Bacteria</taxon>
        <taxon>Pseudomonadati</taxon>
        <taxon>Pseudomonadota</taxon>
        <taxon>Betaproteobacteria</taxon>
        <taxon>Burkholderiales</taxon>
        <taxon>Burkholderiaceae</taxon>
        <taxon>Ralstonia</taxon>
    </lineage>
</organism>
<dbReference type="Gene3D" id="3.40.50.300">
    <property type="entry name" value="P-loop containing nucleotide triphosphate hydrolases"/>
    <property type="match status" value="1"/>
</dbReference>
<evidence type="ECO:0000256" key="7">
    <source>
        <dbReference type="ARBA" id="ARBA00022967"/>
    </source>
</evidence>
<dbReference type="PANTHER" id="PTHR42788:SF17">
    <property type="entry name" value="ALIPHATIC SULFONATES IMPORT ATP-BINDING PROTEIN SSUB"/>
    <property type="match status" value="1"/>
</dbReference>
<dbReference type="InterPro" id="IPR003593">
    <property type="entry name" value="AAA+_ATPase"/>
</dbReference>
<protein>
    <submittedName>
        <fullName evidence="11">ATP-binding cassette domain-containing protein</fullName>
    </submittedName>
    <submittedName>
        <fullName evidence="10">Aliphatic sulfonate ABC transporter ATP-binding protein</fullName>
    </submittedName>
</protein>
<evidence type="ECO:0000313" key="12">
    <source>
        <dbReference type="Proteomes" id="UP000078572"/>
    </source>
</evidence>
<reference evidence="10" key="1">
    <citation type="submission" date="2016-06" db="EMBL/GenBank/DDBJ databases">
        <authorList>
            <person name="Kjaerup R.B."/>
            <person name="Dalgaard T.S."/>
            <person name="Juul-Madsen H.R."/>
        </authorList>
    </citation>
    <scope>NUCLEOTIDE SEQUENCE [LARGE SCALE GENOMIC DNA]</scope>
    <source>
        <strain evidence="10">ATCC 49129</strain>
    </source>
</reference>
<name>A0A191ZX02_9RALS</name>
<dbReference type="Proteomes" id="UP000575469">
    <property type="component" value="Unassembled WGS sequence"/>
</dbReference>
<proteinExistence type="inferred from homology"/>
<dbReference type="PROSITE" id="PS00211">
    <property type="entry name" value="ABC_TRANSPORTER_1"/>
    <property type="match status" value="1"/>
</dbReference>
<dbReference type="InterPro" id="IPR003439">
    <property type="entry name" value="ABC_transporter-like_ATP-bd"/>
</dbReference>
<keyword evidence="2" id="KW-0813">Transport</keyword>
<evidence type="ECO:0000256" key="5">
    <source>
        <dbReference type="ARBA" id="ARBA00022741"/>
    </source>
</evidence>
<dbReference type="InterPro" id="IPR027417">
    <property type="entry name" value="P-loop_NTPase"/>
</dbReference>
<dbReference type="InterPro" id="IPR017871">
    <property type="entry name" value="ABC_transporter-like_CS"/>
</dbReference>
<dbReference type="OrthoDB" id="9783039at2"/>
<evidence type="ECO:0000313" key="10">
    <source>
        <dbReference type="EMBL" id="ANJ72602.1"/>
    </source>
</evidence>
<keyword evidence="12" id="KW-1185">Reference proteome</keyword>
<dbReference type="GO" id="GO:0005524">
    <property type="term" value="F:ATP binding"/>
    <property type="evidence" value="ECO:0007669"/>
    <property type="project" value="UniProtKB-KW"/>
</dbReference>
<keyword evidence="7" id="KW-1278">Translocase</keyword>
<dbReference type="EMBL" id="CP016022">
    <property type="protein sequence ID" value="ANJ72602.1"/>
    <property type="molecule type" value="Genomic_DNA"/>
</dbReference>
<dbReference type="Proteomes" id="UP000078572">
    <property type="component" value="Chromosome 1"/>
</dbReference>
<dbReference type="EMBL" id="JABBZM010000010">
    <property type="protein sequence ID" value="NMV38747.1"/>
    <property type="molecule type" value="Genomic_DNA"/>
</dbReference>
<keyword evidence="4" id="KW-0997">Cell inner membrane</keyword>
<evidence type="ECO:0000256" key="8">
    <source>
        <dbReference type="ARBA" id="ARBA00023136"/>
    </source>
</evidence>
<dbReference type="SMART" id="SM00382">
    <property type="entry name" value="AAA"/>
    <property type="match status" value="1"/>
</dbReference>
<accession>A0A191ZX02</accession>
<dbReference type="STRING" id="190721.ACS15_2020"/>
<dbReference type="PANTHER" id="PTHR42788">
    <property type="entry name" value="TAURINE IMPORT ATP-BINDING PROTEIN-RELATED"/>
    <property type="match status" value="1"/>
</dbReference>
<dbReference type="SUPFAM" id="SSF52540">
    <property type="entry name" value="P-loop containing nucleoside triphosphate hydrolases"/>
    <property type="match status" value="1"/>
</dbReference>
<evidence type="ECO:0000313" key="11">
    <source>
        <dbReference type="EMBL" id="NMV38747.1"/>
    </source>
</evidence>
<dbReference type="Pfam" id="PF00005">
    <property type="entry name" value="ABC_tran"/>
    <property type="match status" value="1"/>
</dbReference>
<sequence length="284" mass="31450">MQSNATEQAELERVEHRGTALHIEHVVKRYGDREVLHGIDLEITPGEFVVIVGRSGCGKSTLLRLIAGLESIDDGHLRRDGDTEDGLLDDARVMFQDARLLPWKKVLDNVALGLPKAQRAQAAEVLAQVGLAERAGEWPARLSGGQRQRVALARALVHRPRLLLLDEPLGALDALTRIDMQNLIEGLWQRLGFTAVLVTHDVAEAVALADRVVLIEDGRITLDERIDLPRPRHRGSPAFARLEEAILNRVMQRKIDPNAVTDVRSHTAWTSPLDVPATAVRWAV</sequence>
<reference evidence="12" key="2">
    <citation type="submission" date="2016-06" db="EMBL/GenBank/DDBJ databases">
        <authorList>
            <person name="Xu Y."/>
            <person name="Nagy A."/>
            <person name="Yan X."/>
            <person name="Kim S.W."/>
            <person name="Haley B."/>
            <person name="Liu N.T."/>
            <person name="Nou X."/>
        </authorList>
    </citation>
    <scope>NUCLEOTIDE SEQUENCE [LARGE SCALE GENOMIC DNA]</scope>
    <source>
        <strain evidence="12">ATCC 49129</strain>
    </source>
</reference>
<evidence type="ECO:0000256" key="2">
    <source>
        <dbReference type="ARBA" id="ARBA00022448"/>
    </source>
</evidence>
<evidence type="ECO:0000256" key="1">
    <source>
        <dbReference type="ARBA" id="ARBA00005417"/>
    </source>
</evidence>
<feature type="domain" description="ABC transporter" evidence="9">
    <location>
        <begin position="21"/>
        <end position="242"/>
    </location>
</feature>
<evidence type="ECO:0000256" key="4">
    <source>
        <dbReference type="ARBA" id="ARBA00022519"/>
    </source>
</evidence>
<dbReference type="RefSeq" id="WP_064803678.1">
    <property type="nucleotide sequence ID" value="NZ_CP016022.1"/>
</dbReference>
<evidence type="ECO:0000313" key="13">
    <source>
        <dbReference type="Proteomes" id="UP000575469"/>
    </source>
</evidence>
<evidence type="ECO:0000256" key="6">
    <source>
        <dbReference type="ARBA" id="ARBA00022840"/>
    </source>
</evidence>
<reference evidence="11 13" key="3">
    <citation type="submission" date="2020-04" db="EMBL/GenBank/DDBJ databases">
        <title>Ralstonia insidiosa genome sequencing and assembly.</title>
        <authorList>
            <person name="Martins R.C.R."/>
            <person name="Perdigao-Neto L.V."/>
            <person name="Levin A.S.S."/>
            <person name="Costa S.F."/>
        </authorList>
    </citation>
    <scope>NUCLEOTIDE SEQUENCE [LARGE SCALE GENOMIC DNA]</scope>
    <source>
        <strain evidence="11 13">5047</strain>
    </source>
</reference>
<dbReference type="InterPro" id="IPR050166">
    <property type="entry name" value="ABC_transporter_ATP-bind"/>
</dbReference>